<name>A0A1I2N0V2_9ACTN</name>
<keyword evidence="3" id="KW-0378">Hydrolase</keyword>
<protein>
    <submittedName>
        <fullName evidence="3">Carboxypeptidase regulatory-like domain-containing protein</fullName>
    </submittedName>
</protein>
<dbReference type="GO" id="GO:0004180">
    <property type="term" value="F:carboxypeptidase activity"/>
    <property type="evidence" value="ECO:0007669"/>
    <property type="project" value="UniProtKB-KW"/>
</dbReference>
<keyword evidence="1" id="KW-1133">Transmembrane helix</keyword>
<keyword evidence="3" id="KW-0645">Protease</keyword>
<feature type="transmembrane region" description="Helical" evidence="1">
    <location>
        <begin position="286"/>
        <end position="306"/>
    </location>
</feature>
<accession>A0A1I2N0V2</accession>
<feature type="signal peptide" evidence="2">
    <location>
        <begin position="1"/>
        <end position="24"/>
    </location>
</feature>
<organism evidence="3 4">
    <name type="scientific">Actinoplanes philippinensis</name>
    <dbReference type="NCBI Taxonomy" id="35752"/>
    <lineage>
        <taxon>Bacteria</taxon>
        <taxon>Bacillati</taxon>
        <taxon>Actinomycetota</taxon>
        <taxon>Actinomycetes</taxon>
        <taxon>Micromonosporales</taxon>
        <taxon>Micromonosporaceae</taxon>
        <taxon>Actinoplanes</taxon>
    </lineage>
</organism>
<keyword evidence="4" id="KW-1185">Reference proteome</keyword>
<evidence type="ECO:0000313" key="4">
    <source>
        <dbReference type="Proteomes" id="UP000199645"/>
    </source>
</evidence>
<evidence type="ECO:0000256" key="1">
    <source>
        <dbReference type="SAM" id="Phobius"/>
    </source>
</evidence>
<evidence type="ECO:0000256" key="2">
    <source>
        <dbReference type="SAM" id="SignalP"/>
    </source>
</evidence>
<dbReference type="OrthoDB" id="3293460at2"/>
<keyword evidence="1" id="KW-0812">Transmembrane</keyword>
<dbReference type="SUPFAM" id="SSF49464">
    <property type="entry name" value="Carboxypeptidase regulatory domain-like"/>
    <property type="match status" value="1"/>
</dbReference>
<dbReference type="Gene3D" id="2.60.40.10">
    <property type="entry name" value="Immunoglobulins"/>
    <property type="match status" value="1"/>
</dbReference>
<evidence type="ECO:0000313" key="3">
    <source>
        <dbReference type="EMBL" id="SFF97494.1"/>
    </source>
</evidence>
<gene>
    <name evidence="3" type="ORF">SAMN05421541_13724</name>
</gene>
<dbReference type="STRING" id="35752.SAMN05421541_13724"/>
<sequence length="311" mass="30935">MTTRLRARVARAAALFALSGGVLAGAATPVAAAPAPIRVLSVSAENVEPGDTVRVRFRVTNTGSAAETAIVVVGGGLKCVTGCRAEPNLGAGRSRDFEATVVAPDAAPGETTGLNISVAVRLGGQNSYDFRMVYVHGPGASSPGKDKPVDGISGRVRDAAGKAVGGVAVAVKDSAGHVYQATSDRRGRFSIRSTGARPIAAGAIEVAAAKDGYRAASTTVQGRAGAAATVQVTLTALVTPTRTSASPRASASPLAAVADDPEPTVTIAGAAGPDLRTVSDEGSGPLPFVAGGVLVVAGIGALALLLNRRRQ</sequence>
<dbReference type="RefSeq" id="WP_093622321.1">
    <property type="nucleotide sequence ID" value="NZ_BOMT01000116.1"/>
</dbReference>
<keyword evidence="1" id="KW-0472">Membrane</keyword>
<keyword evidence="3" id="KW-0121">Carboxypeptidase</keyword>
<dbReference type="Pfam" id="PF13620">
    <property type="entry name" value="CarboxypepD_reg"/>
    <property type="match status" value="1"/>
</dbReference>
<dbReference type="Gene3D" id="2.60.40.1120">
    <property type="entry name" value="Carboxypeptidase-like, regulatory domain"/>
    <property type="match status" value="1"/>
</dbReference>
<dbReference type="GO" id="GO:0005975">
    <property type="term" value="P:carbohydrate metabolic process"/>
    <property type="evidence" value="ECO:0007669"/>
    <property type="project" value="UniProtKB-ARBA"/>
</dbReference>
<dbReference type="InterPro" id="IPR013783">
    <property type="entry name" value="Ig-like_fold"/>
</dbReference>
<dbReference type="AlphaFoldDB" id="A0A1I2N0V2"/>
<feature type="chain" id="PRO_5039606239" evidence="2">
    <location>
        <begin position="25"/>
        <end position="311"/>
    </location>
</feature>
<reference evidence="3 4" key="1">
    <citation type="submission" date="2016-10" db="EMBL/GenBank/DDBJ databases">
        <authorList>
            <person name="de Groot N.N."/>
        </authorList>
    </citation>
    <scope>NUCLEOTIDE SEQUENCE [LARGE SCALE GENOMIC DNA]</scope>
    <source>
        <strain evidence="3 4">DSM 43019</strain>
    </source>
</reference>
<dbReference type="Proteomes" id="UP000199645">
    <property type="component" value="Unassembled WGS sequence"/>
</dbReference>
<keyword evidence="2" id="KW-0732">Signal</keyword>
<proteinExistence type="predicted"/>
<dbReference type="InterPro" id="IPR008969">
    <property type="entry name" value="CarboxyPept-like_regulatory"/>
</dbReference>
<dbReference type="EMBL" id="FONV01000037">
    <property type="protein sequence ID" value="SFF97494.1"/>
    <property type="molecule type" value="Genomic_DNA"/>
</dbReference>